<accession>A0ACC2MHE1</accession>
<organism evidence="1 2">
    <name type="scientific">Persea americana</name>
    <name type="common">Avocado</name>
    <dbReference type="NCBI Taxonomy" id="3435"/>
    <lineage>
        <taxon>Eukaryota</taxon>
        <taxon>Viridiplantae</taxon>
        <taxon>Streptophyta</taxon>
        <taxon>Embryophyta</taxon>
        <taxon>Tracheophyta</taxon>
        <taxon>Spermatophyta</taxon>
        <taxon>Magnoliopsida</taxon>
        <taxon>Magnoliidae</taxon>
        <taxon>Laurales</taxon>
        <taxon>Lauraceae</taxon>
        <taxon>Persea</taxon>
    </lineage>
</organism>
<dbReference type="Proteomes" id="UP001234297">
    <property type="component" value="Chromosome 2"/>
</dbReference>
<comment type="caution">
    <text evidence="1">The sequence shown here is derived from an EMBL/GenBank/DDBJ whole genome shotgun (WGS) entry which is preliminary data.</text>
</comment>
<keyword evidence="2" id="KW-1185">Reference proteome</keyword>
<name>A0ACC2MHE1_PERAE</name>
<evidence type="ECO:0000313" key="1">
    <source>
        <dbReference type="EMBL" id="KAJ8645075.1"/>
    </source>
</evidence>
<evidence type="ECO:0000313" key="2">
    <source>
        <dbReference type="Proteomes" id="UP001234297"/>
    </source>
</evidence>
<gene>
    <name evidence="1" type="ORF">MRB53_006823</name>
</gene>
<proteinExistence type="predicted"/>
<protein>
    <submittedName>
        <fullName evidence="1">Uncharacterized protein</fullName>
    </submittedName>
</protein>
<sequence length="518" mass="57608">MTSSCSRNSSREAWKWCMSLAERCTNMRQLKAIHAVFITHGLHHNNYALSKLISFSALSPSGSLPYATLLFLHSPSPPNSFIFNTLIRSHATRHPSAALRLFLSMLRHHPHLLPDHHTFPFALSACANLPSLVSGLQLHSTLLKNGLAASDPLVQAALLRMYVQTSSLPDARHLFDEIPHQDRDPTLWNILINGFLRFGEASEAVRLFGEMAASDVAPDCFCVATGVAACAHLGALQLGAWIHDYARRNGFMADVFIGTSLVDMYAKCGCLDRAMEVFDEMPSRNVFSWAAMVGGFAMHGFAKEALYCLERMEEEDGLRPDGVVLLGVLTACSHAGLEEEGRRLLTNMEREYGVAPKHEHYSCMVDLLCRAGRLYEALELVREMPMRPLASVWGTMLSGSRIHGNVELAELAADELLRLEGDGIVEEDDGVYVQLSNVYLSARRREDARRVRKMMCSRGIKKTPGCSVIEVDGKANEFVAGDEAHPLRLHIQSMLKLLYHNIIHLSELGNQLEPYMVQ</sequence>
<dbReference type="EMBL" id="CM056810">
    <property type="protein sequence ID" value="KAJ8645075.1"/>
    <property type="molecule type" value="Genomic_DNA"/>
</dbReference>
<reference evidence="1 2" key="1">
    <citation type="journal article" date="2022" name="Hortic Res">
        <title>A haplotype resolved chromosomal level avocado genome allows analysis of novel avocado genes.</title>
        <authorList>
            <person name="Nath O."/>
            <person name="Fletcher S.J."/>
            <person name="Hayward A."/>
            <person name="Shaw L.M."/>
            <person name="Masouleh A.K."/>
            <person name="Furtado A."/>
            <person name="Henry R.J."/>
            <person name="Mitter N."/>
        </authorList>
    </citation>
    <scope>NUCLEOTIDE SEQUENCE [LARGE SCALE GENOMIC DNA]</scope>
    <source>
        <strain evidence="2">cv. Hass</strain>
    </source>
</reference>